<evidence type="ECO:0000259" key="6">
    <source>
        <dbReference type="PROSITE" id="PS51387"/>
    </source>
</evidence>
<dbReference type="PROSITE" id="PS51387">
    <property type="entry name" value="FAD_PCMH"/>
    <property type="match status" value="1"/>
</dbReference>
<keyword evidence="2" id="KW-0285">Flavoprotein</keyword>
<reference evidence="7 8" key="1">
    <citation type="submission" date="2018-05" db="EMBL/GenBank/DDBJ databases">
        <title>Genome sequencing and assembly of the regulated plant pathogen Lachnellula willkommii and related sister species for the development of diagnostic species identification markers.</title>
        <authorList>
            <person name="Giroux E."/>
            <person name="Bilodeau G."/>
        </authorList>
    </citation>
    <scope>NUCLEOTIDE SEQUENCE [LARGE SCALE GENOMIC DNA]</scope>
    <source>
        <strain evidence="7 8">CBS 268.59</strain>
    </source>
</reference>
<keyword evidence="5" id="KW-0732">Signal</keyword>
<evidence type="ECO:0000256" key="5">
    <source>
        <dbReference type="SAM" id="SignalP"/>
    </source>
</evidence>
<dbReference type="InterPro" id="IPR016169">
    <property type="entry name" value="FAD-bd_PCMH_sub2"/>
</dbReference>
<evidence type="ECO:0000256" key="1">
    <source>
        <dbReference type="ARBA" id="ARBA00005466"/>
    </source>
</evidence>
<organism evidence="7 8">
    <name type="scientific">Lachnellula suecica</name>
    <dbReference type="NCBI Taxonomy" id="602035"/>
    <lineage>
        <taxon>Eukaryota</taxon>
        <taxon>Fungi</taxon>
        <taxon>Dikarya</taxon>
        <taxon>Ascomycota</taxon>
        <taxon>Pezizomycotina</taxon>
        <taxon>Leotiomycetes</taxon>
        <taxon>Helotiales</taxon>
        <taxon>Lachnaceae</taxon>
        <taxon>Lachnellula</taxon>
    </lineage>
</organism>
<dbReference type="InterPro" id="IPR006094">
    <property type="entry name" value="Oxid_FAD_bind_N"/>
</dbReference>
<dbReference type="InterPro" id="IPR016166">
    <property type="entry name" value="FAD-bd_PCMH"/>
</dbReference>
<keyword evidence="8" id="KW-1185">Reference proteome</keyword>
<dbReference type="GO" id="GO:0016491">
    <property type="term" value="F:oxidoreductase activity"/>
    <property type="evidence" value="ECO:0007669"/>
    <property type="project" value="UniProtKB-KW"/>
</dbReference>
<keyword evidence="3" id="KW-0274">FAD</keyword>
<dbReference type="AlphaFoldDB" id="A0A8T9CA62"/>
<name>A0A8T9CA62_9HELO</name>
<dbReference type="GO" id="GO:0071949">
    <property type="term" value="F:FAD binding"/>
    <property type="evidence" value="ECO:0007669"/>
    <property type="project" value="InterPro"/>
</dbReference>
<comment type="caution">
    <text evidence="7">The sequence shown here is derived from an EMBL/GenBank/DDBJ whole genome shotgun (WGS) entry which is preliminary data.</text>
</comment>
<evidence type="ECO:0000313" key="8">
    <source>
        <dbReference type="Proteomes" id="UP000469558"/>
    </source>
</evidence>
<dbReference type="Proteomes" id="UP000469558">
    <property type="component" value="Unassembled WGS sequence"/>
</dbReference>
<evidence type="ECO:0000313" key="7">
    <source>
        <dbReference type="EMBL" id="TVY80674.1"/>
    </source>
</evidence>
<dbReference type="Gene3D" id="3.30.465.10">
    <property type="match status" value="1"/>
</dbReference>
<dbReference type="InterPro" id="IPR050416">
    <property type="entry name" value="FAD-linked_Oxidoreductase"/>
</dbReference>
<dbReference type="EMBL" id="QGMK01000634">
    <property type="protein sequence ID" value="TVY80674.1"/>
    <property type="molecule type" value="Genomic_DNA"/>
</dbReference>
<gene>
    <name evidence="7" type="primary">sol5_3</name>
    <name evidence="7" type="ORF">LSUE1_G005084</name>
</gene>
<dbReference type="SUPFAM" id="SSF56176">
    <property type="entry name" value="FAD-binding/transporter-associated domain-like"/>
    <property type="match status" value="1"/>
</dbReference>
<sequence length="494" mass="53228">MVSVGLVAITLGFLRYTTGTFASVSDVASSASATCEKLSNQLGAVIKLRSDAQYIALSDENWSQTAWKQPSCIALPASTSDLSHLITTLVGNNVPFAIRSGGHSPNPFDSNIDTGVLISMDKFNTVTYDAVHSLASFGPGARWDAVYTALDPYNVSLVGGRVMDVGVGGLTLGSGLSYLSDLYGLVCDNVVAYEVVLANGKTVEATSNQNSDLFWALKGGSNNFGILTKVTSKTYPIFQVWGSIRTYAKAQMADVMQALYEYQTTPNKDLYANMVLNLAPINDSVLLTLVYLKPVADPPAYAAFYKIPSVTEFSALMTLHQLQNAFPTPSIPRWAWYTVTFEPNSALYSQISELYSTAPEIAIISALTAGTLVGTVQPINANVARAGQERGGNTLGLQAVNQTWFALNAAWWNPADDATTYAALASLHSKVEDLAKAAKVQLQYLFMNDANSNQSVIASYGPENGHRLRAIQKVYDPHLVFQKLVPGGQKIPTW</sequence>
<dbReference type="InterPro" id="IPR036318">
    <property type="entry name" value="FAD-bd_PCMH-like_sf"/>
</dbReference>
<feature type="domain" description="FAD-binding PCMH-type" evidence="6">
    <location>
        <begin position="66"/>
        <end position="237"/>
    </location>
</feature>
<dbReference type="Pfam" id="PF01565">
    <property type="entry name" value="FAD_binding_4"/>
    <property type="match status" value="1"/>
</dbReference>
<evidence type="ECO:0000256" key="4">
    <source>
        <dbReference type="ARBA" id="ARBA00023002"/>
    </source>
</evidence>
<feature type="chain" id="PRO_5035755735" evidence="5">
    <location>
        <begin position="20"/>
        <end position="494"/>
    </location>
</feature>
<proteinExistence type="inferred from homology"/>
<evidence type="ECO:0000256" key="3">
    <source>
        <dbReference type="ARBA" id="ARBA00022827"/>
    </source>
</evidence>
<accession>A0A8T9CA62</accession>
<comment type="similarity">
    <text evidence="1">Belongs to the oxygen-dependent FAD-linked oxidoreductase family.</text>
</comment>
<keyword evidence="4" id="KW-0560">Oxidoreductase</keyword>
<dbReference type="OrthoDB" id="2151789at2759"/>
<evidence type="ECO:0000256" key="2">
    <source>
        <dbReference type="ARBA" id="ARBA00022630"/>
    </source>
</evidence>
<dbReference type="PANTHER" id="PTHR42973">
    <property type="entry name" value="BINDING OXIDOREDUCTASE, PUTATIVE (AFU_ORTHOLOGUE AFUA_1G17690)-RELATED"/>
    <property type="match status" value="1"/>
</dbReference>
<dbReference type="PANTHER" id="PTHR42973:SF54">
    <property type="entry name" value="FAD-BINDING PCMH-TYPE DOMAIN-CONTAINING PROTEIN"/>
    <property type="match status" value="1"/>
</dbReference>
<protein>
    <submittedName>
        <fullName evidence="7">Bifunctional solanapyrone synthase</fullName>
    </submittedName>
</protein>
<feature type="signal peptide" evidence="5">
    <location>
        <begin position="1"/>
        <end position="19"/>
    </location>
</feature>